<evidence type="ECO:0000313" key="3">
    <source>
        <dbReference type="Proteomes" id="UP001519342"/>
    </source>
</evidence>
<accession>A0ABS4GEX4</accession>
<feature type="transmembrane region" description="Helical" evidence="1">
    <location>
        <begin position="25"/>
        <end position="44"/>
    </location>
</feature>
<comment type="caution">
    <text evidence="2">The sequence shown here is derived from an EMBL/GenBank/DDBJ whole genome shotgun (WGS) entry which is preliminary data.</text>
</comment>
<organism evidence="2 3">
    <name type="scientific">Sedimentibacter acidaminivorans</name>
    <dbReference type="NCBI Taxonomy" id="913099"/>
    <lineage>
        <taxon>Bacteria</taxon>
        <taxon>Bacillati</taxon>
        <taxon>Bacillota</taxon>
        <taxon>Tissierellia</taxon>
        <taxon>Sedimentibacter</taxon>
    </lineage>
</organism>
<protein>
    <submittedName>
        <fullName evidence="2">Uncharacterized protein</fullName>
    </submittedName>
</protein>
<evidence type="ECO:0000313" key="2">
    <source>
        <dbReference type="EMBL" id="MBP1926253.1"/>
    </source>
</evidence>
<dbReference type="Proteomes" id="UP001519342">
    <property type="component" value="Unassembled WGS sequence"/>
</dbReference>
<feature type="transmembrane region" description="Helical" evidence="1">
    <location>
        <begin position="128"/>
        <end position="149"/>
    </location>
</feature>
<sequence length="584" mass="67953">MEQKTLKSNDFVKLLIHSLKQKKNWFLISTVIIFVTTLLIPYILKFSEDFFLVFGIVEIFIIVFLNCLIDNSFLHNDSKLAYYKSKPITLRRQVTLAITTNSIFTFFLIMLLSLSIGFHQAPNEYFEVLKVIIPWLIVGIFVTSLSSILTGNTIVAGIMTIFNFSLPALFYVVIMFVFTILEDIVIGFNADILMDTLTNTFYRLDYIYFLEYINKPINLFYVLILMIILIFISLIIKICLKRRKNENTGDFIVFDGFKYFVSVIAGIIIPATFSMALYNVGVTSKIIVSLLLSMLTYYIIIAILEKSFRISIYSIKLFAGFMVVFMIVTGGTVIFAQQFKNDVPNPKDVNMAYIGNNSWAFSNYVYNKDNYITDDYENSLDFARNNGITIFTDKRSIELVTELHHEMLLDQTYFQGDYYTSNIVISYLMNDGSTIIRDYKLDGNGSSSEGTKRKNDISNKIINLDEVKEKQYYYLYDENYYKEKDIYYNVKSIRDNSIKTKSSNIDEIRQYLIKDIDNMLLKKEDAFRHLIFGGNNYPYFKDENDNIFYMEIIENGNGTEDNILDEISVDNNFKNTIEYLRLNN</sequence>
<feature type="transmembrane region" description="Helical" evidence="1">
    <location>
        <begin position="94"/>
        <end position="116"/>
    </location>
</feature>
<feature type="transmembrane region" description="Helical" evidence="1">
    <location>
        <begin position="161"/>
        <end position="181"/>
    </location>
</feature>
<dbReference type="RefSeq" id="WP_209511991.1">
    <property type="nucleotide sequence ID" value="NZ_JAGGKS010000006.1"/>
</dbReference>
<reference evidence="2 3" key="1">
    <citation type="submission" date="2021-03" db="EMBL/GenBank/DDBJ databases">
        <title>Genomic Encyclopedia of Type Strains, Phase IV (KMG-IV): sequencing the most valuable type-strain genomes for metagenomic binning, comparative biology and taxonomic classification.</title>
        <authorList>
            <person name="Goeker M."/>
        </authorList>
    </citation>
    <scope>NUCLEOTIDE SEQUENCE [LARGE SCALE GENOMIC DNA]</scope>
    <source>
        <strain evidence="2 3">DSM 24004</strain>
    </source>
</reference>
<keyword evidence="3" id="KW-1185">Reference proteome</keyword>
<keyword evidence="1" id="KW-0472">Membrane</keyword>
<name>A0ABS4GEX4_9FIRM</name>
<dbReference type="EMBL" id="JAGGKS010000006">
    <property type="protein sequence ID" value="MBP1926253.1"/>
    <property type="molecule type" value="Genomic_DNA"/>
</dbReference>
<feature type="transmembrane region" description="Helical" evidence="1">
    <location>
        <begin position="286"/>
        <end position="305"/>
    </location>
</feature>
<evidence type="ECO:0000256" key="1">
    <source>
        <dbReference type="SAM" id="Phobius"/>
    </source>
</evidence>
<proteinExistence type="predicted"/>
<gene>
    <name evidence="2" type="ORF">J2Z76_002118</name>
</gene>
<keyword evidence="1" id="KW-0812">Transmembrane</keyword>
<feature type="transmembrane region" description="Helical" evidence="1">
    <location>
        <begin position="317"/>
        <end position="336"/>
    </location>
</feature>
<feature type="transmembrane region" description="Helical" evidence="1">
    <location>
        <begin position="50"/>
        <end position="73"/>
    </location>
</feature>
<keyword evidence="1" id="KW-1133">Transmembrane helix</keyword>
<feature type="transmembrane region" description="Helical" evidence="1">
    <location>
        <begin position="219"/>
        <end position="240"/>
    </location>
</feature>
<feature type="transmembrane region" description="Helical" evidence="1">
    <location>
        <begin position="260"/>
        <end position="280"/>
    </location>
</feature>